<dbReference type="GO" id="GO:0030288">
    <property type="term" value="C:outer membrane-bounded periplasmic space"/>
    <property type="evidence" value="ECO:0007669"/>
    <property type="project" value="UniProtKB-ARBA"/>
</dbReference>
<dbReference type="HOGENOM" id="CLU_017028_7_4_4"/>
<keyword evidence="3 4" id="KW-0732">Signal</keyword>
<feature type="chain" id="PRO_5003396721" evidence="4">
    <location>
        <begin position="39"/>
        <end position="535"/>
    </location>
</feature>
<evidence type="ECO:0000256" key="3">
    <source>
        <dbReference type="ARBA" id="ARBA00022729"/>
    </source>
</evidence>
<dbReference type="AlphaFoldDB" id="G0AGM2"/>
<dbReference type="Gene3D" id="3.40.190.10">
    <property type="entry name" value="Periplasmic binding protein-like II"/>
    <property type="match status" value="1"/>
</dbReference>
<reference evidence="6 7" key="5">
    <citation type="journal article" date="2011" name="ISME J.">
        <title>Dual transcriptional profiling of a bacterial/fungal confrontation: Collimonas fungivorans versus Aspergillus niger.</title>
        <authorList>
            <person name="Mela F."/>
            <person name="Fritsche K."/>
            <person name="de Boer W."/>
            <person name="van Veen J.A."/>
            <person name="de Graaff L.H."/>
            <person name="van den Berg M."/>
            <person name="Leveau J.H."/>
        </authorList>
    </citation>
    <scope>NUCLEOTIDE SEQUENCE [LARGE SCALE GENOMIC DNA]</scope>
    <source>
        <strain evidence="6 7">Ter331</strain>
    </source>
</reference>
<dbReference type="KEGG" id="cfu:CFU_1803"/>
<dbReference type="InterPro" id="IPR039424">
    <property type="entry name" value="SBP_5"/>
</dbReference>
<dbReference type="Proteomes" id="UP000008392">
    <property type="component" value="Chromosome"/>
</dbReference>
<dbReference type="PIRSF" id="PIRSF002741">
    <property type="entry name" value="MppA"/>
    <property type="match status" value="1"/>
</dbReference>
<reference evidence="6 7" key="3">
    <citation type="journal article" date="2008" name="FEMS Microbiol. Ecol.">
        <title>Identification and characterization of genes underlying chitinolysis in Collimonas fungivorans Ter331.</title>
        <authorList>
            <person name="Fritsche K."/>
            <person name="de Boer W."/>
            <person name="Gerards S."/>
            <person name="van den Berg M."/>
            <person name="van Veen J.A."/>
            <person name="Leveau J.H."/>
        </authorList>
    </citation>
    <scope>NUCLEOTIDE SEQUENCE [LARGE SCALE GENOMIC DNA]</scope>
    <source>
        <strain evidence="6 7">Ter331</strain>
    </source>
</reference>
<dbReference type="GO" id="GO:0015833">
    <property type="term" value="P:peptide transport"/>
    <property type="evidence" value="ECO:0007669"/>
    <property type="project" value="TreeGrafter"/>
</dbReference>
<feature type="signal peptide" evidence="4">
    <location>
        <begin position="1"/>
        <end position="38"/>
    </location>
</feature>
<keyword evidence="7" id="KW-1185">Reference proteome</keyword>
<dbReference type="Pfam" id="PF00496">
    <property type="entry name" value="SBP_bac_5"/>
    <property type="match status" value="1"/>
</dbReference>
<dbReference type="PANTHER" id="PTHR30290">
    <property type="entry name" value="PERIPLASMIC BINDING COMPONENT OF ABC TRANSPORTER"/>
    <property type="match status" value="1"/>
</dbReference>
<keyword evidence="6" id="KW-0812">Transmembrane</keyword>
<dbReference type="InterPro" id="IPR030678">
    <property type="entry name" value="Peptide/Ni-bd"/>
</dbReference>
<gene>
    <name evidence="6" type="ordered locus">CFU_1803</name>
</gene>
<reference evidence="6 7" key="4">
    <citation type="journal article" date="2010" name="Environ. Microbiol.">
        <title>The bacterial genus Collimonas: mycophagy, weathering and other adaptive solutions to life in oligotrophic soil environments.</title>
        <authorList>
            <person name="Leveau J.H."/>
            <person name="Uroz S."/>
            <person name="de Boer W."/>
        </authorList>
    </citation>
    <scope>NUCLEOTIDE SEQUENCE [LARGE SCALE GENOMIC DNA]</scope>
    <source>
        <strain evidence="6 7">Ter331</strain>
    </source>
</reference>
<dbReference type="PROSITE" id="PS01040">
    <property type="entry name" value="SBP_BACTERIAL_5"/>
    <property type="match status" value="1"/>
</dbReference>
<comment type="similarity">
    <text evidence="1">Belongs to the bacterial solute-binding protein 5 family.</text>
</comment>
<reference evidence="6 7" key="2">
    <citation type="journal article" date="2006" name="J. Microbiol. Methods">
        <title>Genomic flank-sequencing of plasposon insertion sites for rapid identification of functional genes.</title>
        <authorList>
            <person name="Leveau J.H."/>
            <person name="Gerards S."/>
            <person name="Fritsche K."/>
            <person name="Zondag G."/>
            <person name="van Veen J.A."/>
        </authorList>
    </citation>
    <scope>NUCLEOTIDE SEQUENCE [LARGE SCALE GENOMIC DNA]</scope>
    <source>
        <strain evidence="6 7">Ter331</strain>
    </source>
</reference>
<dbReference type="InterPro" id="IPR023765">
    <property type="entry name" value="SBP_5_CS"/>
</dbReference>
<dbReference type="GO" id="GO:0043190">
    <property type="term" value="C:ATP-binding cassette (ABC) transporter complex"/>
    <property type="evidence" value="ECO:0007669"/>
    <property type="project" value="InterPro"/>
</dbReference>
<evidence type="ECO:0000256" key="1">
    <source>
        <dbReference type="ARBA" id="ARBA00005695"/>
    </source>
</evidence>
<dbReference type="eggNOG" id="COG0747">
    <property type="taxonomic scope" value="Bacteria"/>
</dbReference>
<dbReference type="Gene3D" id="3.10.105.10">
    <property type="entry name" value="Dipeptide-binding Protein, Domain 3"/>
    <property type="match status" value="1"/>
</dbReference>
<keyword evidence="2" id="KW-0813">Transport</keyword>
<evidence type="ECO:0000256" key="2">
    <source>
        <dbReference type="ARBA" id="ARBA00022448"/>
    </source>
</evidence>
<proteinExistence type="inferred from homology"/>
<feature type="domain" description="Solute-binding protein family 5" evidence="5">
    <location>
        <begin position="82"/>
        <end position="437"/>
    </location>
</feature>
<dbReference type="EMBL" id="CP002745">
    <property type="protein sequence ID" value="AEK61635.1"/>
    <property type="molecule type" value="Genomic_DNA"/>
</dbReference>
<dbReference type="STRING" id="1005048.CFU_1803"/>
<evidence type="ECO:0000259" key="5">
    <source>
        <dbReference type="Pfam" id="PF00496"/>
    </source>
</evidence>
<keyword evidence="6" id="KW-0472">Membrane</keyword>
<organism evidence="6 7">
    <name type="scientific">Collimonas fungivorans (strain Ter331)</name>
    <dbReference type="NCBI Taxonomy" id="1005048"/>
    <lineage>
        <taxon>Bacteria</taxon>
        <taxon>Pseudomonadati</taxon>
        <taxon>Pseudomonadota</taxon>
        <taxon>Betaproteobacteria</taxon>
        <taxon>Burkholderiales</taxon>
        <taxon>Oxalobacteraceae</taxon>
        <taxon>Collimonas</taxon>
    </lineage>
</organism>
<evidence type="ECO:0000313" key="7">
    <source>
        <dbReference type="Proteomes" id="UP000008392"/>
    </source>
</evidence>
<protein>
    <submittedName>
        <fullName evidence="6">Putative dipeptide transport binding transmembrane protein</fullName>
    </submittedName>
</protein>
<accession>G0AGM2</accession>
<dbReference type="CDD" id="cd08498">
    <property type="entry name" value="PBP2_NikA_DppA_OppA_like_2"/>
    <property type="match status" value="1"/>
</dbReference>
<sequence>MGDRMFQLSRKKILSLAFAGLSAVASVGLSALPGPSHAADLKIGLFADVSTLDPHFNNIAPNISLSSHLFDALVNVDPNGRLIPGLATSWTAIDPLTWEFKLRHGVKFSDGSELTAEDVVFSLDRPATLTNSPGPFTSYTKQIVSKQVVDPYTVRLKTATPYGPLALDVSTIFIVSKKAAQNATTDDFNSGKALVGTGPFKFSSFKRGDRIELLRNDAYWGEKAAWDKVTFRILTSDGARLAALLAGEVDAIENVPPADLAKLKTNPQFKLAQKISWRTIFWTLDQSRDKSPDITDKAGKPLDKNPLKDVRVRQAISKAINRQALVDRTLEGLAVPASNIIAPGILGYADTLKVEKYDPEGAKKLLAAAGYPNGFGITLHGPNNRYINDERVVQTVAQFLNRVGIQAKVETLPLAVYFGKARAGEYSAALLGWGTLAGDFGLRTLLGTTNPDTGWGSWNWGKYTNPKLDQLVQSSLASVDQKQREDFARQGAVVALNDYALIPLYHQYATWALRKGLKYTPRTDEFTFAYQFHPE</sequence>
<reference evidence="7" key="6">
    <citation type="submission" date="2011-05" db="EMBL/GenBank/DDBJ databases">
        <title>Complete sequence of Collimonas fungivorans Ter331.</title>
        <authorList>
            <person name="Leveau J.H."/>
        </authorList>
    </citation>
    <scope>NUCLEOTIDE SEQUENCE [LARGE SCALE GENOMIC DNA]</scope>
    <source>
        <strain evidence="7">Ter331</strain>
    </source>
</reference>
<name>G0AGM2_COLFT</name>
<evidence type="ECO:0000256" key="4">
    <source>
        <dbReference type="SAM" id="SignalP"/>
    </source>
</evidence>
<dbReference type="InterPro" id="IPR000914">
    <property type="entry name" value="SBP_5_dom"/>
</dbReference>
<evidence type="ECO:0000313" key="6">
    <source>
        <dbReference type="EMBL" id="AEK61635.1"/>
    </source>
</evidence>
<dbReference type="GO" id="GO:1904680">
    <property type="term" value="F:peptide transmembrane transporter activity"/>
    <property type="evidence" value="ECO:0007669"/>
    <property type="project" value="TreeGrafter"/>
</dbReference>
<reference evidence="6 7" key="1">
    <citation type="journal article" date="2004" name="Environ. Microbiol.">
        <title>Phylogeny-function analysis of (meta)genomic libraries: screening for expression of ribosomal RNA genes by large-insert library fluorescent in situ hybridization (LIL-FISH).</title>
        <authorList>
            <person name="Leveau J.H."/>
            <person name="Gerards S."/>
            <person name="de Boer W."/>
            <person name="van Veen J.A."/>
        </authorList>
    </citation>
    <scope>NUCLEOTIDE SEQUENCE [LARGE SCALE GENOMIC DNA]</scope>
    <source>
        <strain evidence="6 7">Ter331</strain>
    </source>
</reference>
<dbReference type="Gene3D" id="3.90.76.10">
    <property type="entry name" value="Dipeptide-binding Protein, Domain 1"/>
    <property type="match status" value="1"/>
</dbReference>
<dbReference type="PANTHER" id="PTHR30290:SF9">
    <property type="entry name" value="OLIGOPEPTIDE-BINDING PROTEIN APPA"/>
    <property type="match status" value="1"/>
</dbReference>
<dbReference type="SUPFAM" id="SSF53850">
    <property type="entry name" value="Periplasmic binding protein-like II"/>
    <property type="match status" value="1"/>
</dbReference>